<keyword evidence="2" id="KW-0540">Nuclease</keyword>
<dbReference type="PROSITE" id="PS50830">
    <property type="entry name" value="TNASE_3"/>
    <property type="match status" value="1"/>
</dbReference>
<dbReference type="Proteomes" id="UP000199064">
    <property type="component" value="Unassembled WGS sequence"/>
</dbReference>
<accession>A0A1H4IXC8</accession>
<dbReference type="EMBL" id="FNSL01000001">
    <property type="protein sequence ID" value="SEB37922.1"/>
    <property type="molecule type" value="Genomic_DNA"/>
</dbReference>
<sequence>MRGRRNARKRGRRSMRLTDLLLTLLLLGGIALLVDRLQRIGSQTLSGQVIVHDGDTLTVAGERIRLEGIDAPEFQQSCTRDGQDYACGREALRALRRLVAGAEVVCEGYERDRYDRLLARCKVNGKDIGEALVAAGWALAYGAYDGAEAEARRARRGIWAGGFEAPHDWRVEHQSEPRPADGDLLKRLWDRFVEWFSGEG</sequence>
<evidence type="ECO:0000313" key="3">
    <source>
        <dbReference type="Proteomes" id="UP000199064"/>
    </source>
</evidence>
<organism evidence="2 3">
    <name type="scientific">Nitratireductor aquibiodomus</name>
    <dbReference type="NCBI Taxonomy" id="204799"/>
    <lineage>
        <taxon>Bacteria</taxon>
        <taxon>Pseudomonadati</taxon>
        <taxon>Pseudomonadota</taxon>
        <taxon>Alphaproteobacteria</taxon>
        <taxon>Hyphomicrobiales</taxon>
        <taxon>Phyllobacteriaceae</taxon>
        <taxon>Nitratireductor</taxon>
    </lineage>
</organism>
<gene>
    <name evidence="2" type="ORF">SAMN05216452_0625</name>
</gene>
<dbReference type="InterPro" id="IPR035437">
    <property type="entry name" value="SNase_OB-fold_sf"/>
</dbReference>
<dbReference type="GO" id="GO:0004519">
    <property type="term" value="F:endonuclease activity"/>
    <property type="evidence" value="ECO:0007669"/>
    <property type="project" value="UniProtKB-KW"/>
</dbReference>
<dbReference type="PANTHER" id="PTHR12302">
    <property type="entry name" value="EBNA2 BINDING PROTEIN P100"/>
    <property type="match status" value="1"/>
</dbReference>
<keyword evidence="3" id="KW-1185">Reference proteome</keyword>
<dbReference type="AlphaFoldDB" id="A0A1H4IXC8"/>
<protein>
    <submittedName>
        <fullName evidence="2">Endonuclease YncB, thermonuclease family</fullName>
    </submittedName>
</protein>
<dbReference type="Pfam" id="PF00565">
    <property type="entry name" value="SNase"/>
    <property type="match status" value="1"/>
</dbReference>
<feature type="domain" description="TNase-like" evidence="1">
    <location>
        <begin position="51"/>
        <end position="161"/>
    </location>
</feature>
<evidence type="ECO:0000313" key="2">
    <source>
        <dbReference type="EMBL" id="SEB37922.1"/>
    </source>
</evidence>
<dbReference type="Gene3D" id="2.40.50.90">
    <property type="match status" value="1"/>
</dbReference>
<name>A0A1H4IXC8_9HYPH</name>
<dbReference type="PANTHER" id="PTHR12302:SF26">
    <property type="entry name" value="BLR1266 PROTEIN"/>
    <property type="match status" value="1"/>
</dbReference>
<dbReference type="InterPro" id="IPR016071">
    <property type="entry name" value="Staphylococal_nuclease_OB-fold"/>
</dbReference>
<reference evidence="3" key="1">
    <citation type="submission" date="2016-10" db="EMBL/GenBank/DDBJ databases">
        <authorList>
            <person name="Varghese N."/>
            <person name="Submissions S."/>
        </authorList>
    </citation>
    <scope>NUCLEOTIDE SEQUENCE [LARGE SCALE GENOMIC DNA]</scope>
    <source>
        <strain evidence="3">ES.061</strain>
    </source>
</reference>
<proteinExistence type="predicted"/>
<dbReference type="SUPFAM" id="SSF50199">
    <property type="entry name" value="Staphylococcal nuclease"/>
    <property type="match status" value="1"/>
</dbReference>
<dbReference type="SMART" id="SM00318">
    <property type="entry name" value="SNc"/>
    <property type="match status" value="1"/>
</dbReference>
<evidence type="ECO:0000259" key="1">
    <source>
        <dbReference type="PROSITE" id="PS50830"/>
    </source>
</evidence>
<keyword evidence="2" id="KW-0255">Endonuclease</keyword>
<keyword evidence="2" id="KW-0378">Hydrolase</keyword>